<reference evidence="2" key="1">
    <citation type="submission" date="2024-01" db="EMBL/GenBank/DDBJ databases">
        <title>Complete genome sequence of Mycoplasma gateae strain 3700.</title>
        <authorList>
            <person name="Spergser J."/>
        </authorList>
    </citation>
    <scope>NUCLEOTIDE SEQUENCE [LARGE SCALE GENOMIC DNA]</scope>
    <source>
        <strain evidence="2">3700</strain>
    </source>
</reference>
<keyword evidence="3" id="KW-1185">Reference proteome</keyword>
<dbReference type="RefSeq" id="WP_330463514.1">
    <property type="nucleotide sequence ID" value="NZ_CP143578.1"/>
</dbReference>
<proteinExistence type="predicted"/>
<evidence type="ECO:0000313" key="2">
    <source>
        <dbReference type="EMBL" id="WVN21478.1"/>
    </source>
</evidence>
<organism evidence="2 3">
    <name type="scientific">Metamycoplasma gateae</name>
    <dbReference type="NCBI Taxonomy" id="35769"/>
    <lineage>
        <taxon>Bacteria</taxon>
        <taxon>Bacillati</taxon>
        <taxon>Mycoplasmatota</taxon>
        <taxon>Mycoplasmoidales</taxon>
        <taxon>Metamycoplasmataceae</taxon>
        <taxon>Metamycoplasma</taxon>
    </lineage>
</organism>
<gene>
    <name evidence="2" type="ORF">V2E26_00545</name>
</gene>
<dbReference type="EMBL" id="CP143578">
    <property type="protein sequence ID" value="WVN21478.1"/>
    <property type="molecule type" value="Genomic_DNA"/>
</dbReference>
<dbReference type="Proteomes" id="UP001431935">
    <property type="component" value="Chromosome"/>
</dbReference>
<protein>
    <recommendedName>
        <fullName evidence="4">Bacteriocin</fullName>
    </recommendedName>
</protein>
<keyword evidence="1" id="KW-0472">Membrane</keyword>
<name>A0ABZ2AHX7_9BACT</name>
<keyword evidence="1" id="KW-0812">Transmembrane</keyword>
<sequence length="80" mass="8433">MKKLNEKQCNEISGGIAITALISSIIGAIPVIASTITSTVGLIRSLSSSKGEIKTKDGFSAKWDDGDNNVGFNVGFHYCL</sequence>
<keyword evidence="1" id="KW-1133">Transmembrane helix</keyword>
<evidence type="ECO:0000313" key="3">
    <source>
        <dbReference type="Proteomes" id="UP001431935"/>
    </source>
</evidence>
<feature type="transmembrane region" description="Helical" evidence="1">
    <location>
        <begin position="12"/>
        <end position="33"/>
    </location>
</feature>
<accession>A0ABZ2AHX7</accession>
<evidence type="ECO:0000256" key="1">
    <source>
        <dbReference type="SAM" id="Phobius"/>
    </source>
</evidence>
<evidence type="ECO:0008006" key="4">
    <source>
        <dbReference type="Google" id="ProtNLM"/>
    </source>
</evidence>